<dbReference type="SMART" id="SM00184">
    <property type="entry name" value="RING"/>
    <property type="match status" value="1"/>
</dbReference>
<proteinExistence type="predicted"/>
<keyword evidence="1" id="KW-0479">Metal-binding</keyword>
<dbReference type="SUPFAM" id="SSF57850">
    <property type="entry name" value="RING/U-box"/>
    <property type="match status" value="1"/>
</dbReference>
<organism evidence="3 4">
    <name type="scientific">Cardamine amara subsp. amara</name>
    <dbReference type="NCBI Taxonomy" id="228776"/>
    <lineage>
        <taxon>Eukaryota</taxon>
        <taxon>Viridiplantae</taxon>
        <taxon>Streptophyta</taxon>
        <taxon>Embryophyta</taxon>
        <taxon>Tracheophyta</taxon>
        <taxon>Spermatophyta</taxon>
        <taxon>Magnoliopsida</taxon>
        <taxon>eudicotyledons</taxon>
        <taxon>Gunneridae</taxon>
        <taxon>Pentapetalae</taxon>
        <taxon>rosids</taxon>
        <taxon>malvids</taxon>
        <taxon>Brassicales</taxon>
        <taxon>Brassicaceae</taxon>
        <taxon>Cardamineae</taxon>
        <taxon>Cardamine</taxon>
    </lineage>
</organism>
<dbReference type="PROSITE" id="PS50089">
    <property type="entry name" value="ZF_RING_2"/>
    <property type="match status" value="1"/>
</dbReference>
<evidence type="ECO:0000259" key="2">
    <source>
        <dbReference type="PROSITE" id="PS50089"/>
    </source>
</evidence>
<gene>
    <name evidence="3" type="ORF">V5N11_016861</name>
</gene>
<reference evidence="3 4" key="1">
    <citation type="submission" date="2024-04" db="EMBL/GenBank/DDBJ databases">
        <title>Genome assembly C_amara_ONT_v2.</title>
        <authorList>
            <person name="Yant L."/>
            <person name="Moore C."/>
            <person name="Slenker M."/>
        </authorList>
    </citation>
    <scope>NUCLEOTIDE SEQUENCE [LARGE SCALE GENOMIC DNA]</scope>
    <source>
        <tissue evidence="3">Leaf</tissue>
    </source>
</reference>
<evidence type="ECO:0000256" key="1">
    <source>
        <dbReference type="PROSITE-ProRule" id="PRU00175"/>
    </source>
</evidence>
<name>A0ABD1BUM8_CARAN</name>
<dbReference type="Proteomes" id="UP001558713">
    <property type="component" value="Unassembled WGS sequence"/>
</dbReference>
<accession>A0ABD1BUM8</accession>
<keyword evidence="1" id="KW-0863">Zinc-finger</keyword>
<feature type="domain" description="RING-type" evidence="2">
    <location>
        <begin position="166"/>
        <end position="208"/>
    </location>
</feature>
<dbReference type="AlphaFoldDB" id="A0ABD1BUM8"/>
<evidence type="ECO:0000313" key="4">
    <source>
        <dbReference type="Proteomes" id="UP001558713"/>
    </source>
</evidence>
<dbReference type="Pfam" id="PF13639">
    <property type="entry name" value="zf-RING_2"/>
    <property type="match status" value="1"/>
</dbReference>
<dbReference type="InterPro" id="IPR001841">
    <property type="entry name" value="Znf_RING"/>
</dbReference>
<evidence type="ECO:0000313" key="3">
    <source>
        <dbReference type="EMBL" id="KAL1220855.1"/>
    </source>
</evidence>
<sequence length="221" mass="24908">MTSRLGNLQLYKFDVPYLTDVGVILVSQLGIRYGIVIPLTGYTGQRLSDLSKAGLSQEFEDVFRNVFFDEEKDCNITDHIFSYLASNFTFKDLVAVPPTCPVLVFHFQIREHYQDPAPQGNITPAVLSLLNIDECFLDVENAALRLTPIAPTTTKILDCYQGRELCCICEKGFPKEEELVFKTVCNHIFHATCISTHLLVTPRCPVCSKDLPPVDIRTLLF</sequence>
<protein>
    <submittedName>
        <fullName evidence="3">RING-H2 finger protein ATL34</fullName>
    </submittedName>
</protein>
<keyword evidence="4" id="KW-1185">Reference proteome</keyword>
<dbReference type="Gene3D" id="3.30.40.10">
    <property type="entry name" value="Zinc/RING finger domain, C3HC4 (zinc finger)"/>
    <property type="match status" value="1"/>
</dbReference>
<dbReference type="InterPro" id="IPR013083">
    <property type="entry name" value="Znf_RING/FYVE/PHD"/>
</dbReference>
<keyword evidence="1" id="KW-0862">Zinc</keyword>
<dbReference type="EMBL" id="JBANAX010000143">
    <property type="protein sequence ID" value="KAL1220855.1"/>
    <property type="molecule type" value="Genomic_DNA"/>
</dbReference>
<comment type="caution">
    <text evidence="3">The sequence shown here is derived from an EMBL/GenBank/DDBJ whole genome shotgun (WGS) entry which is preliminary data.</text>
</comment>
<dbReference type="GO" id="GO:0008270">
    <property type="term" value="F:zinc ion binding"/>
    <property type="evidence" value="ECO:0007669"/>
    <property type="project" value="UniProtKB-KW"/>
</dbReference>